<dbReference type="Proteomes" id="UP001150904">
    <property type="component" value="Unassembled WGS sequence"/>
</dbReference>
<comment type="caution">
    <text evidence="2">The sequence shown here is derived from an EMBL/GenBank/DDBJ whole genome shotgun (WGS) entry which is preliminary data.</text>
</comment>
<feature type="chain" id="PRO_5040996382" description="Hydrophobin" evidence="1">
    <location>
        <begin position="17"/>
        <end position="91"/>
    </location>
</feature>
<accession>A0A9W9MI67</accession>
<keyword evidence="1" id="KW-0732">Signal</keyword>
<keyword evidence="3" id="KW-1185">Reference proteome</keyword>
<sequence length="91" mass="9517">MKYLLAYSALFAAVVAIPTGDLGQKTCKSEETVVCKGDGEGGFLSLGNLLAGLLGENCSAGDIYCCETGKVQQSGLINIDLNLQCTLNRIL</sequence>
<dbReference type="AlphaFoldDB" id="A0A9W9MI67"/>
<gene>
    <name evidence="2" type="ORF">N7498_006411</name>
</gene>
<organism evidence="2 3">
    <name type="scientific">Penicillium cinerascens</name>
    <dbReference type="NCBI Taxonomy" id="70096"/>
    <lineage>
        <taxon>Eukaryota</taxon>
        <taxon>Fungi</taxon>
        <taxon>Dikarya</taxon>
        <taxon>Ascomycota</taxon>
        <taxon>Pezizomycotina</taxon>
        <taxon>Eurotiomycetes</taxon>
        <taxon>Eurotiomycetidae</taxon>
        <taxon>Eurotiales</taxon>
        <taxon>Aspergillaceae</taxon>
        <taxon>Penicillium</taxon>
    </lineage>
</organism>
<evidence type="ECO:0008006" key="4">
    <source>
        <dbReference type="Google" id="ProtNLM"/>
    </source>
</evidence>
<dbReference type="GeneID" id="83180774"/>
<reference evidence="2" key="1">
    <citation type="submission" date="2022-12" db="EMBL/GenBank/DDBJ databases">
        <authorList>
            <person name="Petersen C."/>
        </authorList>
    </citation>
    <scope>NUCLEOTIDE SEQUENCE</scope>
    <source>
        <strain evidence="2">IBT 15544</strain>
    </source>
</reference>
<evidence type="ECO:0000313" key="3">
    <source>
        <dbReference type="Proteomes" id="UP001150904"/>
    </source>
</evidence>
<proteinExistence type="predicted"/>
<dbReference type="RefSeq" id="XP_058307664.1">
    <property type="nucleotide sequence ID" value="XM_058453473.1"/>
</dbReference>
<dbReference type="OrthoDB" id="4368505at2759"/>
<feature type="signal peptide" evidence="1">
    <location>
        <begin position="1"/>
        <end position="16"/>
    </location>
</feature>
<name>A0A9W9MI67_9EURO</name>
<evidence type="ECO:0000313" key="2">
    <source>
        <dbReference type="EMBL" id="KAJ5201748.1"/>
    </source>
</evidence>
<dbReference type="EMBL" id="JAPQKR010000013">
    <property type="protein sequence ID" value="KAJ5201748.1"/>
    <property type="molecule type" value="Genomic_DNA"/>
</dbReference>
<evidence type="ECO:0000256" key="1">
    <source>
        <dbReference type="SAM" id="SignalP"/>
    </source>
</evidence>
<reference evidence="2" key="2">
    <citation type="journal article" date="2023" name="IMA Fungus">
        <title>Comparative genomic study of the Penicillium genus elucidates a diverse pangenome and 15 lateral gene transfer events.</title>
        <authorList>
            <person name="Petersen C."/>
            <person name="Sorensen T."/>
            <person name="Nielsen M.R."/>
            <person name="Sondergaard T.E."/>
            <person name="Sorensen J.L."/>
            <person name="Fitzpatrick D.A."/>
            <person name="Frisvad J.C."/>
            <person name="Nielsen K.L."/>
        </authorList>
    </citation>
    <scope>NUCLEOTIDE SEQUENCE</scope>
    <source>
        <strain evidence="2">IBT 15544</strain>
    </source>
</reference>
<protein>
    <recommendedName>
        <fullName evidence="4">Hydrophobin</fullName>
    </recommendedName>
</protein>